<dbReference type="GO" id="GO:0034501">
    <property type="term" value="P:protein localization to kinetochore"/>
    <property type="evidence" value="ECO:0007669"/>
    <property type="project" value="TreeGrafter"/>
</dbReference>
<protein>
    <recommendedName>
        <fullName evidence="3">Spc7 kinetochore protein domain-containing protein</fullName>
    </recommendedName>
</protein>
<feature type="compositionally biased region" description="Low complexity" evidence="2">
    <location>
        <begin position="505"/>
        <end position="521"/>
    </location>
</feature>
<feature type="compositionally biased region" description="Low complexity" evidence="2">
    <location>
        <begin position="150"/>
        <end position="164"/>
    </location>
</feature>
<feature type="compositionally biased region" description="Basic residues" evidence="2">
    <location>
        <begin position="377"/>
        <end position="388"/>
    </location>
</feature>
<comment type="caution">
    <text evidence="4">The sequence shown here is derived from an EMBL/GenBank/DDBJ whole genome shotgun (WGS) entry which is preliminary data.</text>
</comment>
<dbReference type="PANTHER" id="PTHR28260">
    <property type="entry name" value="SPINDLE POLE BODY COMPONENT SPC105"/>
    <property type="match status" value="1"/>
</dbReference>
<feature type="compositionally biased region" description="Low complexity" evidence="2">
    <location>
        <begin position="288"/>
        <end position="298"/>
    </location>
</feature>
<dbReference type="Proteomes" id="UP001140510">
    <property type="component" value="Unassembled WGS sequence"/>
</dbReference>
<evidence type="ECO:0000256" key="1">
    <source>
        <dbReference type="SAM" id="Coils"/>
    </source>
</evidence>
<dbReference type="OrthoDB" id="5592879at2759"/>
<dbReference type="GO" id="GO:0000776">
    <property type="term" value="C:kinetochore"/>
    <property type="evidence" value="ECO:0007669"/>
    <property type="project" value="TreeGrafter"/>
</dbReference>
<feature type="compositionally biased region" description="Acidic residues" evidence="2">
    <location>
        <begin position="744"/>
        <end position="753"/>
    </location>
</feature>
<feature type="region of interest" description="Disordered" evidence="2">
    <location>
        <begin position="687"/>
        <end position="753"/>
    </location>
</feature>
<dbReference type="PANTHER" id="PTHR28260:SF1">
    <property type="entry name" value="SPINDLE POLE BODY COMPONENT SPC105"/>
    <property type="match status" value="1"/>
</dbReference>
<feature type="compositionally biased region" description="Low complexity" evidence="2">
    <location>
        <begin position="703"/>
        <end position="720"/>
    </location>
</feature>
<evidence type="ECO:0000256" key="2">
    <source>
        <dbReference type="SAM" id="MobiDB-lite"/>
    </source>
</evidence>
<feature type="compositionally biased region" description="Polar residues" evidence="2">
    <location>
        <begin position="185"/>
        <end position="202"/>
    </location>
</feature>
<keyword evidence="1" id="KW-0175">Coiled coil</keyword>
<reference evidence="4" key="1">
    <citation type="submission" date="2022-10" db="EMBL/GenBank/DDBJ databases">
        <title>Tapping the CABI collections for fungal endophytes: first genome assemblies for Collariella, Neodidymelliopsis, Ascochyta clinopodiicola, Didymella pomorum, Didymosphaeria variabile, Neocosmospora piperis and Neocucurbitaria cava.</title>
        <authorList>
            <person name="Hill R."/>
        </authorList>
    </citation>
    <scope>NUCLEOTIDE SEQUENCE</scope>
    <source>
        <strain evidence="4">IMI 355091</strain>
    </source>
</reference>
<dbReference type="Pfam" id="PF08317">
    <property type="entry name" value="Spc7"/>
    <property type="match status" value="1"/>
</dbReference>
<organism evidence="4 5">
    <name type="scientific">Didymella pomorum</name>
    <dbReference type="NCBI Taxonomy" id="749634"/>
    <lineage>
        <taxon>Eukaryota</taxon>
        <taxon>Fungi</taxon>
        <taxon>Dikarya</taxon>
        <taxon>Ascomycota</taxon>
        <taxon>Pezizomycotina</taxon>
        <taxon>Dothideomycetes</taxon>
        <taxon>Pleosporomycetidae</taxon>
        <taxon>Pleosporales</taxon>
        <taxon>Pleosporineae</taxon>
        <taxon>Didymellaceae</taxon>
        <taxon>Didymella</taxon>
    </lineage>
</organism>
<dbReference type="GO" id="GO:0007094">
    <property type="term" value="P:mitotic spindle assembly checkpoint signaling"/>
    <property type="evidence" value="ECO:0007669"/>
    <property type="project" value="TreeGrafter"/>
</dbReference>
<feature type="compositionally biased region" description="Polar residues" evidence="2">
    <location>
        <begin position="597"/>
        <end position="624"/>
    </location>
</feature>
<feature type="compositionally biased region" description="Low complexity" evidence="2">
    <location>
        <begin position="115"/>
        <end position="133"/>
    </location>
</feature>
<feature type="region of interest" description="Disordered" evidence="2">
    <location>
        <begin position="20"/>
        <end position="246"/>
    </location>
</feature>
<evidence type="ECO:0000259" key="3">
    <source>
        <dbReference type="SMART" id="SM00787"/>
    </source>
</evidence>
<evidence type="ECO:0000313" key="5">
    <source>
        <dbReference type="Proteomes" id="UP001140510"/>
    </source>
</evidence>
<feature type="region of interest" description="Disordered" evidence="2">
    <location>
        <begin position="282"/>
        <end position="398"/>
    </location>
</feature>
<dbReference type="InterPro" id="IPR013253">
    <property type="entry name" value="Spc7_domain"/>
</dbReference>
<dbReference type="GO" id="GO:1990758">
    <property type="term" value="P:mitotic sister chromatid biorientation"/>
    <property type="evidence" value="ECO:0007669"/>
    <property type="project" value="TreeGrafter"/>
</dbReference>
<sequence length="1253" mass="137267">MAHVDEQENIADGLVASASFKASSLSPKKAAPKKKRAKSIGPGGLEKEEEAPLKASSGNRRKSAFVPAVKSILSSNAEDERKRKEARRKSLAKRRVSFAPEATLHTWDVVEYMRDATSSSAASDATRRASLASQAQNPESDPVEPPSTPPEQVVEPEAQVESSPANQRESHQKKNRRSSGIPPMNFNNPDDVYSSSPLSGNDASPGDRVAESESEDDDDATANLGVTPDIEDNSSQSSARLDAMLRQAFEQAGTQKLDFDEDGEMTMEMANDEITASFKPWARRAAEAQETAQSSSPARSEGDDMSMDVTRAIGRIVEQPDAQSSDMEDDTGMSMDLTMPLGSIQAMAAKAPANRRKSLKRRVSAVEASSGSPAKKPASRRTSLRNRRKSEEPAADDATMDLTMAIGGIKSNVPVEQQSDDEGSVAMDETMDFTMAVGSIKSALAPALEAQEDDADGHDSFTMEFTKVIGPGIKRIEQQAAAPEQPATVDYPVLPEVTKTPSPEKPTVAAPSPAATKAPTPKKSPKESPQRNAEAAPEAQLDPLPAAVERTPTKSPAAKLNLDPGTPEFVRQIPGNEVEPSPFVRRTPLSALKKETFSTPVRTPVSATKTRTSMTTPLSASRRTPMSAIKRRESFMNAIDPVEAPILNKRRSSLGGVQFSPIAAPREEPTLRSTALLSDNFKLLSTPRKSAPLLSPVKRGMTPKKSQTPQKQATPKQKTPTPKKKTPRRSLSPKKRVVFGAEPEKEEEPEVDEDVSEIERISLSEFLSLTKISFMDVSASKRRATVAPSAFRDMDVDDKEETLDRYVVAGACVVPEYELYSHACHEMKRYISSGREAVRQIEANVEEENPLLFSEYLAAPPDQRAVMDKQFLNARANARLDARGEWYSWRSTLLGTLKASLLSTLEDFKHDDTSLTNQERLLDAALPPLVEKQEQLSTEQKQLQQRHDELNSCDREELEQTRENLVATDAELQSKRELLMQLQQELAHKEECIEAVKERKVECLAEIKAAERVREECRGWSTTEVRDLKAKVTALEAAHGWSITSASASSITMTHLSDLELYFQPSCFATGSEGPNGSISLAYIGDSASPHPRPLTTSKRFFLQLLRAQLHCIPQSSTSIAAVLDVVKNGWATALAVAEGVRWLEHSFVTEESILSDERMGVCADMLLPALQTKVRVNFEIGVSMAEGEVQTEVGIKAEVVYGEKYGEEKMGAFLREFCGETVREESGMMCWADGMGDLKMRLKKTGRKGERK</sequence>
<evidence type="ECO:0000313" key="4">
    <source>
        <dbReference type="EMBL" id="KAJ4413166.1"/>
    </source>
</evidence>
<feature type="region of interest" description="Disordered" evidence="2">
    <location>
        <begin position="479"/>
        <end position="625"/>
    </location>
</feature>
<dbReference type="InterPro" id="IPR033338">
    <property type="entry name" value="Spc105/Spc7"/>
</dbReference>
<feature type="compositionally biased region" description="Basic residues" evidence="2">
    <location>
        <begin position="84"/>
        <end position="96"/>
    </location>
</feature>
<dbReference type="SMART" id="SM01315">
    <property type="entry name" value="Spc7_N"/>
    <property type="match status" value="1"/>
</dbReference>
<dbReference type="Pfam" id="PF18210">
    <property type="entry name" value="Knl1_RWD_C"/>
    <property type="match status" value="1"/>
</dbReference>
<accession>A0A9W8ZNU1</accession>
<dbReference type="AlphaFoldDB" id="A0A9W8ZNU1"/>
<gene>
    <name evidence="4" type="ORF">N0V91_000140</name>
</gene>
<feature type="coiled-coil region" evidence="1">
    <location>
        <begin position="955"/>
        <end position="1013"/>
    </location>
</feature>
<keyword evidence="5" id="KW-1185">Reference proteome</keyword>
<feature type="domain" description="Spc7 kinetochore protein" evidence="3">
    <location>
        <begin position="751"/>
        <end position="1064"/>
    </location>
</feature>
<feature type="compositionally biased region" description="Basic residues" evidence="2">
    <location>
        <begin position="721"/>
        <end position="737"/>
    </location>
</feature>
<dbReference type="InterPro" id="IPR040850">
    <property type="entry name" value="Knl1_RWD_C"/>
</dbReference>
<dbReference type="Pfam" id="PF15402">
    <property type="entry name" value="MELT_2"/>
    <property type="match status" value="6"/>
</dbReference>
<feature type="compositionally biased region" description="Basic residues" evidence="2">
    <location>
        <begin position="353"/>
        <end position="363"/>
    </location>
</feature>
<proteinExistence type="predicted"/>
<dbReference type="EMBL" id="JAPEVA010000001">
    <property type="protein sequence ID" value="KAJ4413166.1"/>
    <property type="molecule type" value="Genomic_DNA"/>
</dbReference>
<name>A0A9W8ZNU1_9PLEO</name>
<feature type="compositionally biased region" description="Low complexity" evidence="2">
    <location>
        <begin position="20"/>
        <end position="29"/>
    </location>
</feature>
<dbReference type="SMART" id="SM00787">
    <property type="entry name" value="Spc7"/>
    <property type="match status" value="1"/>
</dbReference>